<evidence type="ECO:0000313" key="7">
    <source>
        <dbReference type="EMBL" id="KAK4504955.1"/>
    </source>
</evidence>
<dbReference type="CDD" id="cd04164">
    <property type="entry name" value="trmE"/>
    <property type="match status" value="1"/>
</dbReference>
<dbReference type="Pfam" id="PF12631">
    <property type="entry name" value="MnmE_helical"/>
    <property type="match status" value="1"/>
</dbReference>
<name>A0ABR0EUL7_ZASCE</name>
<feature type="domain" description="GTP-binding protein TrmE N-terminal" evidence="5">
    <location>
        <begin position="712"/>
        <end position="839"/>
    </location>
</feature>
<dbReference type="InterPro" id="IPR004520">
    <property type="entry name" value="GTPase_MnmE"/>
</dbReference>
<feature type="region of interest" description="Disordered" evidence="3">
    <location>
        <begin position="575"/>
        <end position="643"/>
    </location>
</feature>
<dbReference type="InterPro" id="IPR027266">
    <property type="entry name" value="TrmE/GcvT-like"/>
</dbReference>
<evidence type="ECO:0000256" key="2">
    <source>
        <dbReference type="ARBA" id="ARBA00023134"/>
    </source>
</evidence>
<gene>
    <name evidence="7" type="ORF">PRZ48_002918</name>
</gene>
<dbReference type="EMBL" id="JAXOVC010000002">
    <property type="protein sequence ID" value="KAK4504955.1"/>
    <property type="molecule type" value="Genomic_DNA"/>
</dbReference>
<keyword evidence="1" id="KW-0547">Nucleotide-binding</keyword>
<evidence type="ECO:0000256" key="3">
    <source>
        <dbReference type="SAM" id="MobiDB-lite"/>
    </source>
</evidence>
<protein>
    <submittedName>
        <fullName evidence="7">Uncharacterized protein</fullName>
    </submittedName>
</protein>
<keyword evidence="2" id="KW-0342">GTP-binding</keyword>
<feature type="compositionally biased region" description="Acidic residues" evidence="3">
    <location>
        <begin position="628"/>
        <end position="638"/>
    </location>
</feature>
<dbReference type="SUPFAM" id="SSF52047">
    <property type="entry name" value="RNI-like"/>
    <property type="match status" value="1"/>
</dbReference>
<dbReference type="Pfam" id="PF10396">
    <property type="entry name" value="TrmE_N"/>
    <property type="match status" value="1"/>
</dbReference>
<dbReference type="Pfam" id="PF01926">
    <property type="entry name" value="MMR_HSR1"/>
    <property type="match status" value="1"/>
</dbReference>
<evidence type="ECO:0000256" key="1">
    <source>
        <dbReference type="ARBA" id="ARBA00022741"/>
    </source>
</evidence>
<dbReference type="Gene3D" id="3.30.1360.120">
    <property type="entry name" value="Probable tRNA modification gtpase trme, domain 1"/>
    <property type="match status" value="1"/>
</dbReference>
<sequence>MAGLKRRSTRQAAVRKRSIYAEPETDDDFEVDSEADYEPEPDNEPSAPPPKKRKVATRHKPQTRSRAKSKSENKTVRSVFKIGKPRKANSSKDVAKSKKVFTGPSDHRIPKWTSLPVDILRDIFIFASYPLHEHTTESGNNVSWLIKSALTCRAFALPALEAYYQSPAMLTSSHPHHLLDLLRMPKDKRYIDYNVKIKSLSIDVRSLAYVAHNKPSFDLGPLVAQLPQLQHMEILHPMYLPPYRPFKIQRWTFPATELFETMESHDIRLKSWRWSRDMIPKNAFLDLYGMMTAAHQSKVFSRLDRLVVCGFNYEDSSEPKAPEGSDEAVATPPGLATSIQKLPDIQDLTFISCDIIMEKFLQRLPQNLQRLELSNCLEITSDMMRAFFDTSGAQLKELVLNHNAALNLSFLQALKVSCPRLEVLKVDLHYYSERFTINDATALYDELLPEDEIPTWPSSLRNLEIVHAQKWSPESAQNLFRSLIDSAPDLPNLRYLVLQAHINIPWRDRVGFRDQWIERLRRVYLRKETEPAKNLGSIRQYKLWKQAQGLDNVESMDELGHDDQGDAARITRTMSHVQVSTHKSTGDTEAYSDSDVPSARPHRQPRRSKRVAETQVSQASKSNSPSPESDEEEESEEEEWRKQPEKFIQGLCQLVDIRIDNQRPRENQWTEGDFLDSEVSGDEDWQEGAEFEEETYAWRIGTEKNAGLQLPTIYALSSAPGRAAIAVIRVSGPDCLDVYRRLCPGKSIPKARTAAVRTLYEPGSDGSRDAVLDSNALVLYFPEPKTVTGEDVLELHVHGGPAIVKAVLSAISKCSGGDVKRIRYAEPGEFTRRAFMNNRVDLTQVEALGDTLSADTEQQRRLSVRGTAGVLAKQYESWRQQLLYARGELEALIDFSEDQHFDESPAELCASVAAQVKVLKRSLQVHSKNAVRGELLRHGISVSLLGAPNAGKSSLLNRIIGREAAIVSQEAGTTRDIVEVGLDLGGYFCRFGDTAGLRQAIHTASQTHSSGQENKTPEVINQIEIEGMRRAKQRAADSDLVVVVLSFERKFNDSSQATLNLDAEVCAVARELMQDGARADNIILVINKSDLARDAATRERALQEVQDKLPELGRQSIHLVSCLADDTDDAVPSAEEDADDPGAIQRFLRGLVGQFGKLTAALTPEGVDGGAAAAGLGTSTTPAEPDVSIWQESLGASERHRVLLDACITHLDAFLTETDPAFASVDEDADIVLAAEHLRSAADCLAKITGKGESGDVEEVLGVVFEKFCVGK</sequence>
<dbReference type="SUPFAM" id="SSF52540">
    <property type="entry name" value="P-loop containing nucleoside triphosphate hydrolases"/>
    <property type="match status" value="1"/>
</dbReference>
<evidence type="ECO:0000313" key="8">
    <source>
        <dbReference type="Proteomes" id="UP001305779"/>
    </source>
</evidence>
<dbReference type="HAMAP" id="MF_00379">
    <property type="entry name" value="GTPase_MnmE"/>
    <property type="match status" value="1"/>
</dbReference>
<dbReference type="InterPro" id="IPR027368">
    <property type="entry name" value="MnmE_dom2"/>
</dbReference>
<evidence type="ECO:0000259" key="6">
    <source>
        <dbReference type="Pfam" id="PF12631"/>
    </source>
</evidence>
<dbReference type="Gene3D" id="3.40.50.300">
    <property type="entry name" value="P-loop containing nucleotide triphosphate hydrolases"/>
    <property type="match status" value="1"/>
</dbReference>
<feature type="compositionally biased region" description="Basic residues" evidence="3">
    <location>
        <begin position="600"/>
        <end position="609"/>
    </location>
</feature>
<dbReference type="InterPro" id="IPR006073">
    <property type="entry name" value="GTP-bd"/>
</dbReference>
<feature type="compositionally biased region" description="Acidic residues" evidence="3">
    <location>
        <begin position="23"/>
        <end position="43"/>
    </location>
</feature>
<comment type="caution">
    <text evidence="7">The sequence shown here is derived from an EMBL/GenBank/DDBJ whole genome shotgun (WGS) entry which is preliminary data.</text>
</comment>
<dbReference type="InterPro" id="IPR031168">
    <property type="entry name" value="G_TrmE"/>
</dbReference>
<dbReference type="InterPro" id="IPR018948">
    <property type="entry name" value="GTP-bd_TrmE_N"/>
</dbReference>
<dbReference type="Gene3D" id="1.20.120.430">
    <property type="entry name" value="tRNA modification GTPase MnmE domain 2"/>
    <property type="match status" value="2"/>
</dbReference>
<accession>A0ABR0EUL7</accession>
<dbReference type="Gene3D" id="3.80.10.10">
    <property type="entry name" value="Ribonuclease Inhibitor"/>
    <property type="match status" value="1"/>
</dbReference>
<evidence type="ECO:0000259" key="5">
    <source>
        <dbReference type="Pfam" id="PF10396"/>
    </source>
</evidence>
<dbReference type="Proteomes" id="UP001305779">
    <property type="component" value="Unassembled WGS sequence"/>
</dbReference>
<dbReference type="InterPro" id="IPR032675">
    <property type="entry name" value="LRR_dom_sf"/>
</dbReference>
<feature type="region of interest" description="Disordered" evidence="3">
    <location>
        <begin position="1"/>
        <end position="97"/>
    </location>
</feature>
<feature type="compositionally biased region" description="Basic residues" evidence="3">
    <location>
        <begin position="50"/>
        <end position="68"/>
    </location>
</feature>
<dbReference type="SUPFAM" id="SSF103025">
    <property type="entry name" value="Folate-binding domain"/>
    <property type="match status" value="1"/>
</dbReference>
<dbReference type="InterPro" id="IPR025867">
    <property type="entry name" value="MnmE_helical"/>
</dbReference>
<dbReference type="CDD" id="cd14858">
    <property type="entry name" value="TrmE_N"/>
    <property type="match status" value="1"/>
</dbReference>
<dbReference type="InterPro" id="IPR027417">
    <property type="entry name" value="P-loop_NTPase"/>
</dbReference>
<keyword evidence="8" id="KW-1185">Reference proteome</keyword>
<feature type="domain" description="MnmE helical" evidence="6">
    <location>
        <begin position="842"/>
        <end position="1269"/>
    </location>
</feature>
<feature type="compositionally biased region" description="Basic residues" evidence="3">
    <location>
        <begin position="1"/>
        <end position="18"/>
    </location>
</feature>
<organism evidence="7 8">
    <name type="scientific">Zasmidium cellare</name>
    <name type="common">Wine cellar mold</name>
    <name type="synonym">Racodium cellare</name>
    <dbReference type="NCBI Taxonomy" id="395010"/>
    <lineage>
        <taxon>Eukaryota</taxon>
        <taxon>Fungi</taxon>
        <taxon>Dikarya</taxon>
        <taxon>Ascomycota</taxon>
        <taxon>Pezizomycotina</taxon>
        <taxon>Dothideomycetes</taxon>
        <taxon>Dothideomycetidae</taxon>
        <taxon>Mycosphaerellales</taxon>
        <taxon>Mycosphaerellaceae</taxon>
        <taxon>Zasmidium</taxon>
    </lineage>
</organism>
<dbReference type="PANTHER" id="PTHR42714">
    <property type="entry name" value="TRNA MODIFICATION GTPASE GTPBP3"/>
    <property type="match status" value="1"/>
</dbReference>
<dbReference type="PANTHER" id="PTHR42714:SF2">
    <property type="entry name" value="TRNA MODIFICATION GTPASE GTPBP3, MITOCHONDRIAL"/>
    <property type="match status" value="1"/>
</dbReference>
<proteinExistence type="inferred from homology"/>
<reference evidence="7 8" key="1">
    <citation type="journal article" date="2023" name="G3 (Bethesda)">
        <title>A chromosome-level genome assembly of Zasmidium syzygii isolated from banana leaves.</title>
        <authorList>
            <person name="van Westerhoven A.C."/>
            <person name="Mehrabi R."/>
            <person name="Talebi R."/>
            <person name="Steentjes M.B.F."/>
            <person name="Corcolon B."/>
            <person name="Chong P.A."/>
            <person name="Kema G.H.J."/>
            <person name="Seidl M.F."/>
        </authorList>
    </citation>
    <scope>NUCLEOTIDE SEQUENCE [LARGE SCALE GENOMIC DNA]</scope>
    <source>
        <strain evidence="7 8">P124</strain>
    </source>
</reference>
<evidence type="ECO:0000259" key="4">
    <source>
        <dbReference type="Pfam" id="PF01926"/>
    </source>
</evidence>
<feature type="domain" description="G" evidence="4">
    <location>
        <begin position="942"/>
        <end position="1088"/>
    </location>
</feature>
<dbReference type="SUPFAM" id="SSF116878">
    <property type="entry name" value="TrmE connector domain"/>
    <property type="match status" value="1"/>
</dbReference>